<keyword evidence="3" id="KW-1185">Reference proteome</keyword>
<reference evidence="2" key="1">
    <citation type="submission" date="2017-12" db="EMBL/GenBank/DDBJ databases">
        <title>Gene loss provides genomic basis for host adaptation in cereal stripe rust fungi.</title>
        <authorList>
            <person name="Xia C."/>
        </authorList>
    </citation>
    <scope>NUCLEOTIDE SEQUENCE [LARGE SCALE GENOMIC DNA]</scope>
    <source>
        <strain evidence="2">93-210</strain>
    </source>
</reference>
<name>A0A2S4VE48_9BASI</name>
<evidence type="ECO:0000313" key="2">
    <source>
        <dbReference type="EMBL" id="POW07799.1"/>
    </source>
</evidence>
<comment type="caution">
    <text evidence="2">The sequence shown here is derived from an EMBL/GenBank/DDBJ whole genome shotgun (WGS) entry which is preliminary data.</text>
</comment>
<feature type="region of interest" description="Disordered" evidence="1">
    <location>
        <begin position="61"/>
        <end position="81"/>
    </location>
</feature>
<organism evidence="2 3">
    <name type="scientific">Puccinia striiformis</name>
    <dbReference type="NCBI Taxonomy" id="27350"/>
    <lineage>
        <taxon>Eukaryota</taxon>
        <taxon>Fungi</taxon>
        <taxon>Dikarya</taxon>
        <taxon>Basidiomycota</taxon>
        <taxon>Pucciniomycotina</taxon>
        <taxon>Pucciniomycetes</taxon>
        <taxon>Pucciniales</taxon>
        <taxon>Pucciniaceae</taxon>
        <taxon>Puccinia</taxon>
    </lineage>
</organism>
<sequence>MNPNKNHPSHSIAIDQKMSEIDTITTENGAEITVCQEHQWELCYKCCMDFTEMNQEAISDANKKKAASKHEMGDSLDPGQLRVGTEVRMPDRSGRKPPTPLDGKIVGVMEETDQDSDYCGDTCYVIKLVNNEMMTYPVDWVHDEWLVKLDGKYIPTSKVLALFSQ</sequence>
<dbReference type="VEuPathDB" id="FungiDB:PSHT_10255"/>
<evidence type="ECO:0000256" key="1">
    <source>
        <dbReference type="SAM" id="MobiDB-lite"/>
    </source>
</evidence>
<evidence type="ECO:0000313" key="3">
    <source>
        <dbReference type="Proteomes" id="UP000239156"/>
    </source>
</evidence>
<proteinExistence type="predicted"/>
<dbReference type="AlphaFoldDB" id="A0A2S4VE48"/>
<dbReference type="VEuPathDB" id="FungiDB:PSTT_08036"/>
<accession>A0A2S4VE48</accession>
<gene>
    <name evidence="2" type="ORF">PSTT_08036</name>
</gene>
<protein>
    <submittedName>
        <fullName evidence="2">Uncharacterized protein</fullName>
    </submittedName>
</protein>
<dbReference type="EMBL" id="PKSL01000071">
    <property type="protein sequence ID" value="POW07799.1"/>
    <property type="molecule type" value="Genomic_DNA"/>
</dbReference>
<dbReference type="Proteomes" id="UP000239156">
    <property type="component" value="Unassembled WGS sequence"/>
</dbReference>